<protein>
    <submittedName>
        <fullName evidence="1">Uncharacterized protein</fullName>
    </submittedName>
</protein>
<gene>
    <name evidence="1" type="ORF">DSM107010_41390</name>
</gene>
<sequence length="269" mass="29872">MQTAERRARTEDLTEQLRRVPKKAPTQRQLIGATLRNTKDIVTMTAQIIASSAPQAQIQTPQVWDKPTAAAQVGDEICAPFTPVMQVVEREVLADGRVRLLVKPGSATYSEEWIVAPQATVEQQPTQATSETTANQQPIELKGDCTHHQPQPDWEAIAEYESGSIHGKHDASARIPPMCKQASCPYSQGYLDGYSSIKASQPPASVPKAVEWQVVYDPKWDLYQVWVENRCLMEKAISYAEGEKIAQKYIAAEKLRASHRELVMSAFAA</sequence>
<keyword evidence="2" id="KW-1185">Reference proteome</keyword>
<organism evidence="1 2">
    <name type="scientific">Chroococcidiopsis cubana SAG 39.79</name>
    <dbReference type="NCBI Taxonomy" id="388085"/>
    <lineage>
        <taxon>Bacteria</taxon>
        <taxon>Bacillati</taxon>
        <taxon>Cyanobacteriota</taxon>
        <taxon>Cyanophyceae</taxon>
        <taxon>Chroococcidiopsidales</taxon>
        <taxon>Chroococcidiopsidaceae</taxon>
        <taxon>Chroococcidiopsis</taxon>
    </lineage>
</organism>
<evidence type="ECO:0000313" key="1">
    <source>
        <dbReference type="EMBL" id="RUT10572.1"/>
    </source>
</evidence>
<evidence type="ECO:0000313" key="2">
    <source>
        <dbReference type="Proteomes" id="UP000282574"/>
    </source>
</evidence>
<comment type="caution">
    <text evidence="1">The sequence shown here is derived from an EMBL/GenBank/DDBJ whole genome shotgun (WGS) entry which is preliminary data.</text>
</comment>
<reference evidence="1 2" key="1">
    <citation type="journal article" date="2019" name="Genome Biol. Evol.">
        <title>Day and night: Metabolic profiles and evolutionary relationships of six axenic non-marine cyanobacteria.</title>
        <authorList>
            <person name="Will S.E."/>
            <person name="Henke P."/>
            <person name="Boedeker C."/>
            <person name="Huang S."/>
            <person name="Brinkmann H."/>
            <person name="Rohde M."/>
            <person name="Jarek M."/>
            <person name="Friedl T."/>
            <person name="Seufert S."/>
            <person name="Schumacher M."/>
            <person name="Overmann J."/>
            <person name="Neumann-Schaal M."/>
            <person name="Petersen J."/>
        </authorList>
    </citation>
    <scope>NUCLEOTIDE SEQUENCE [LARGE SCALE GENOMIC DNA]</scope>
    <source>
        <strain evidence="1 2">SAG 39.79</strain>
    </source>
</reference>
<dbReference type="AlphaFoldDB" id="A0AB37UGA3"/>
<dbReference type="Proteomes" id="UP000282574">
    <property type="component" value="Unassembled WGS sequence"/>
</dbReference>
<accession>A0AB37UGA3</accession>
<proteinExistence type="predicted"/>
<dbReference type="EMBL" id="RSCK01000040">
    <property type="protein sequence ID" value="RUT10572.1"/>
    <property type="molecule type" value="Genomic_DNA"/>
</dbReference>
<name>A0AB37UGA3_9CYAN</name>